<feature type="transmembrane region" description="Helical" evidence="1">
    <location>
        <begin position="40"/>
        <end position="65"/>
    </location>
</feature>
<keyword evidence="1" id="KW-0812">Transmembrane</keyword>
<protein>
    <submittedName>
        <fullName evidence="2">Uncharacterized protein</fullName>
    </submittedName>
</protein>
<comment type="caution">
    <text evidence="2">The sequence shown here is derived from an EMBL/GenBank/DDBJ whole genome shotgun (WGS) entry which is preliminary data.</text>
</comment>
<name>A0ABT8N7Y7_9BACL</name>
<keyword evidence="1" id="KW-0472">Membrane</keyword>
<reference evidence="2 3" key="1">
    <citation type="submission" date="2023-07" db="EMBL/GenBank/DDBJ databases">
        <title>Novel species in genus Planococcus.</title>
        <authorList>
            <person name="Ning S."/>
        </authorList>
    </citation>
    <scope>NUCLEOTIDE SEQUENCE [LARGE SCALE GENOMIC DNA]</scope>
    <source>
        <strain evidence="2 3">N017</strain>
    </source>
</reference>
<evidence type="ECO:0000313" key="2">
    <source>
        <dbReference type="EMBL" id="MDN7244002.1"/>
    </source>
</evidence>
<keyword evidence="1" id="KW-1133">Transmembrane helix</keyword>
<dbReference type="EMBL" id="JAUJWU010000001">
    <property type="protein sequence ID" value="MDN7244002.1"/>
    <property type="molecule type" value="Genomic_DNA"/>
</dbReference>
<gene>
    <name evidence="2" type="ORF">QWY13_00760</name>
</gene>
<proteinExistence type="predicted"/>
<dbReference type="RefSeq" id="WP_301854581.1">
    <property type="nucleotide sequence ID" value="NZ_JAUJWU010000001.1"/>
</dbReference>
<dbReference type="Proteomes" id="UP001172142">
    <property type="component" value="Unassembled WGS sequence"/>
</dbReference>
<sequence>MHSRNQKKMAEYPGQADSSGLSLGVGQLDHMKSDRKPNALWDFITQTFLFLLGGVILCGIILALVSFT</sequence>
<keyword evidence="3" id="KW-1185">Reference proteome</keyword>
<evidence type="ECO:0000256" key="1">
    <source>
        <dbReference type="SAM" id="Phobius"/>
    </source>
</evidence>
<evidence type="ECO:0000313" key="3">
    <source>
        <dbReference type="Proteomes" id="UP001172142"/>
    </source>
</evidence>
<organism evidence="2 3">
    <name type="scientific">Planococcus shenhongbingii</name>
    <dbReference type="NCBI Taxonomy" id="3058398"/>
    <lineage>
        <taxon>Bacteria</taxon>
        <taxon>Bacillati</taxon>
        <taxon>Bacillota</taxon>
        <taxon>Bacilli</taxon>
        <taxon>Bacillales</taxon>
        <taxon>Caryophanaceae</taxon>
        <taxon>Planococcus</taxon>
    </lineage>
</organism>
<accession>A0ABT8N7Y7</accession>